<dbReference type="InterPro" id="IPR000953">
    <property type="entry name" value="Chromo/chromo_shadow_dom"/>
</dbReference>
<gene>
    <name evidence="2" type="ORF">DYB32_009854</name>
</gene>
<dbReference type="VEuPathDB" id="FungiDB:H310_11470"/>
<evidence type="ECO:0000259" key="1">
    <source>
        <dbReference type="PROSITE" id="PS50013"/>
    </source>
</evidence>
<reference evidence="2 3" key="1">
    <citation type="submission" date="2018-08" db="EMBL/GenBank/DDBJ databases">
        <title>Aphanomyces genome sequencing and annotation.</title>
        <authorList>
            <person name="Minardi D."/>
            <person name="Oidtmann B."/>
            <person name="Van Der Giezen M."/>
            <person name="Studholme D.J."/>
        </authorList>
    </citation>
    <scope>NUCLEOTIDE SEQUENCE [LARGE SCALE GENOMIC DNA]</scope>
    <source>
        <strain evidence="2 3">NJM0002</strain>
    </source>
</reference>
<organism evidence="2 3">
    <name type="scientific">Aphanomyces invadans</name>
    <dbReference type="NCBI Taxonomy" id="157072"/>
    <lineage>
        <taxon>Eukaryota</taxon>
        <taxon>Sar</taxon>
        <taxon>Stramenopiles</taxon>
        <taxon>Oomycota</taxon>
        <taxon>Saprolegniomycetes</taxon>
        <taxon>Saprolegniales</taxon>
        <taxon>Verrucalvaceae</taxon>
        <taxon>Aphanomyces</taxon>
    </lineage>
</organism>
<dbReference type="Proteomes" id="UP000285060">
    <property type="component" value="Unassembled WGS sequence"/>
</dbReference>
<dbReference type="VEuPathDB" id="FungiDB:H310_11472"/>
<dbReference type="EMBL" id="QUSY01002419">
    <property type="protein sequence ID" value="RHY21294.1"/>
    <property type="molecule type" value="Genomic_DNA"/>
</dbReference>
<dbReference type="PROSITE" id="PS50013">
    <property type="entry name" value="CHROMO_2"/>
    <property type="match status" value="1"/>
</dbReference>
<comment type="caution">
    <text evidence="2">The sequence shown here is derived from an EMBL/GenBank/DDBJ whole genome shotgun (WGS) entry which is preliminary data.</text>
</comment>
<protein>
    <recommendedName>
        <fullName evidence="1">Chromo domain-containing protein</fullName>
    </recommendedName>
</protein>
<dbReference type="InterPro" id="IPR016197">
    <property type="entry name" value="Chromo-like_dom_sf"/>
</dbReference>
<evidence type="ECO:0000313" key="2">
    <source>
        <dbReference type="EMBL" id="RHY21294.1"/>
    </source>
</evidence>
<dbReference type="AlphaFoldDB" id="A0A3R6VQ08"/>
<proteinExistence type="predicted"/>
<dbReference type="Gene3D" id="2.40.50.40">
    <property type="match status" value="1"/>
</dbReference>
<evidence type="ECO:0000313" key="3">
    <source>
        <dbReference type="Proteomes" id="UP000285060"/>
    </source>
</evidence>
<feature type="domain" description="Chromo" evidence="1">
    <location>
        <begin position="188"/>
        <end position="248"/>
    </location>
</feature>
<dbReference type="SUPFAM" id="SSF54160">
    <property type="entry name" value="Chromo domain-like"/>
    <property type="match status" value="1"/>
</dbReference>
<dbReference type="CDD" id="cd00024">
    <property type="entry name" value="CD_CSD"/>
    <property type="match status" value="1"/>
</dbReference>
<sequence>MIVALGFSMDTLLVQARAKKPERDLSDSSFLPMTVDATVHHVQAVRPIVEDYDPDGWMECATPKLDIRDGEDNEESRQRQQAELEAVLAIKVDEAKSQGLSPAGVTKLEILVAMYVVVFRSDIGADPPIQAVSTLKVQTEYLATAVEKLVPPHAETVRHACRLKMYSKAANGMAEDLLDQVAYGEGGFHFETVMRVREVDGQFQVLVKWQGIEDDEASKESAVNLYEGVPVLLQKWVASTDDQDNRPGMRVALEMTLGHISGKREVFRLPRADSTLRKVGWPVSLGGLTVRDTFEDTSEVSFDWLGQS</sequence>
<name>A0A3R6VQ08_9STRA</name>
<accession>A0A3R6VQ08</accession>
<keyword evidence="3" id="KW-1185">Reference proteome</keyword>